<proteinExistence type="predicted"/>
<keyword evidence="3" id="KW-1185">Reference proteome</keyword>
<dbReference type="Gene3D" id="1.10.620.20">
    <property type="entry name" value="Ribonucleotide Reductase, subunit A"/>
    <property type="match status" value="1"/>
</dbReference>
<gene>
    <name evidence="2" type="ORF">JGU71_29355</name>
</gene>
<dbReference type="AlphaFoldDB" id="A0A934NXF6"/>
<comment type="caution">
    <text evidence="2">The sequence shown here is derived from an EMBL/GenBank/DDBJ whole genome shotgun (WGS) entry which is preliminary data.</text>
</comment>
<feature type="compositionally biased region" description="Polar residues" evidence="1">
    <location>
        <begin position="1"/>
        <end position="13"/>
    </location>
</feature>
<protein>
    <submittedName>
        <fullName evidence="2">Diiron oxygenase</fullName>
    </submittedName>
</protein>
<name>A0A934NXF6_9NOCA</name>
<dbReference type="Pfam" id="PF11583">
    <property type="entry name" value="AurF"/>
    <property type="match status" value="1"/>
</dbReference>
<dbReference type="SUPFAM" id="SSF47240">
    <property type="entry name" value="Ferritin-like"/>
    <property type="match status" value="1"/>
</dbReference>
<organism evidence="2 3">
    <name type="scientific">Antrihabitans stalagmiti</name>
    <dbReference type="NCBI Taxonomy" id="2799499"/>
    <lineage>
        <taxon>Bacteria</taxon>
        <taxon>Bacillati</taxon>
        <taxon>Actinomycetota</taxon>
        <taxon>Actinomycetes</taxon>
        <taxon>Mycobacteriales</taxon>
        <taxon>Nocardiaceae</taxon>
        <taxon>Antrihabitans</taxon>
    </lineage>
</organism>
<dbReference type="GO" id="GO:0016491">
    <property type="term" value="F:oxidoreductase activity"/>
    <property type="evidence" value="ECO:0007669"/>
    <property type="project" value="InterPro"/>
</dbReference>
<dbReference type="InterPro" id="IPR012348">
    <property type="entry name" value="RNR-like"/>
</dbReference>
<dbReference type="InterPro" id="IPR025859">
    <property type="entry name" value="AurF/CmlI"/>
</dbReference>
<reference evidence="2" key="1">
    <citation type="submission" date="2020-12" db="EMBL/GenBank/DDBJ databases">
        <title>Antrihabitans popcorni sp. nov. and Antrihabitans auranticaus sp. nov., isolated from a larva cave.</title>
        <authorList>
            <person name="Lee S.D."/>
            <person name="Kim I.S."/>
        </authorList>
    </citation>
    <scope>NUCLEOTIDE SEQUENCE</scope>
    <source>
        <strain evidence="2">YC3-6</strain>
    </source>
</reference>
<dbReference type="Proteomes" id="UP000655868">
    <property type="component" value="Unassembled WGS sequence"/>
</dbReference>
<accession>A0A934NXF6</accession>
<feature type="region of interest" description="Disordered" evidence="1">
    <location>
        <begin position="1"/>
        <end position="20"/>
    </location>
</feature>
<evidence type="ECO:0000313" key="3">
    <source>
        <dbReference type="Proteomes" id="UP000655868"/>
    </source>
</evidence>
<sequence length="323" mass="36799">MTSQKVAMNNDSTSGDRSVRVVGRRPVDIQKSAGRLLRSSAEKSYDAEVDIDWDSPWVPDKKWLPEHRTSLYGTKIWQRLTPAQRVELGKHEIVSILSFGIYAENFLSSALLRTAARGDLTDDKSLYALTEVGDESRHSTMFARLINKTGIAPYKLPIGTLTFAKILHFIPLGPSVSGATLLIEEILDRGQREAMNDEELQPQLRQLMKIHVLEEARHITFARMELVDGMQSRRRVTRAWHRGVLAVIANLAYPILVNPRVYRSVGIHPVRGFIACQFGPHYRENLQFMSEPMIRFFYEAGMLDGKITGWLWRLSRSLPDDLK</sequence>
<evidence type="ECO:0000313" key="2">
    <source>
        <dbReference type="EMBL" id="MBJ8342997.1"/>
    </source>
</evidence>
<evidence type="ECO:0000256" key="1">
    <source>
        <dbReference type="SAM" id="MobiDB-lite"/>
    </source>
</evidence>
<dbReference type="InterPro" id="IPR009078">
    <property type="entry name" value="Ferritin-like_SF"/>
</dbReference>
<dbReference type="RefSeq" id="WP_199683268.1">
    <property type="nucleotide sequence ID" value="NZ_JAEMNV010000023.1"/>
</dbReference>
<dbReference type="EMBL" id="JAEMNV010000023">
    <property type="protein sequence ID" value="MBJ8342997.1"/>
    <property type="molecule type" value="Genomic_DNA"/>
</dbReference>